<dbReference type="EMBL" id="CABHNT010000038">
    <property type="protein sequence ID" value="VUX35455.1"/>
    <property type="molecule type" value="Genomic_DNA"/>
</dbReference>
<dbReference type="Pfam" id="PF01420">
    <property type="entry name" value="Methylase_S"/>
    <property type="match status" value="1"/>
</dbReference>
<name>A0A564VSE4_BIFLI</name>
<evidence type="ECO:0000256" key="1">
    <source>
        <dbReference type="ARBA" id="ARBA00010923"/>
    </source>
</evidence>
<dbReference type="InterPro" id="IPR044946">
    <property type="entry name" value="Restrct_endonuc_typeI_TRD_sf"/>
</dbReference>
<dbReference type="GO" id="GO:0009307">
    <property type="term" value="P:DNA restriction-modification system"/>
    <property type="evidence" value="ECO:0007669"/>
    <property type="project" value="UniProtKB-KW"/>
</dbReference>
<dbReference type="GO" id="GO:0003677">
    <property type="term" value="F:DNA binding"/>
    <property type="evidence" value="ECO:0007669"/>
    <property type="project" value="UniProtKB-KW"/>
</dbReference>
<dbReference type="EC" id="3.1.21.-" evidence="5"/>
<dbReference type="SUPFAM" id="SSF116734">
    <property type="entry name" value="DNA methylase specificity domain"/>
    <property type="match status" value="1"/>
</dbReference>
<dbReference type="InterPro" id="IPR000055">
    <property type="entry name" value="Restrct_endonuc_typeI_TRD"/>
</dbReference>
<evidence type="ECO:0000313" key="6">
    <source>
        <dbReference type="Proteomes" id="UP000345266"/>
    </source>
</evidence>
<protein>
    <submittedName>
        <fullName evidence="5">Restriction enzyme BgcI subunit beta</fullName>
        <ecNumber evidence="5">3.1.21.-</ecNumber>
    </submittedName>
</protein>
<evidence type="ECO:0000313" key="5">
    <source>
        <dbReference type="EMBL" id="VUX35455.1"/>
    </source>
</evidence>
<dbReference type="RefSeq" id="WP_144098905.1">
    <property type="nucleotide sequence ID" value="NZ_CABHND010000008.1"/>
</dbReference>
<accession>A0A564VSE4</accession>
<dbReference type="Proteomes" id="UP000345266">
    <property type="component" value="Unassembled WGS sequence"/>
</dbReference>
<sequence>MTLLDISSWSPIRLGDVFEFEGIKQARTQLAIPDDENGIPYVIQSIRNNMVVRRVSRQWLIDHDEPPVPGNAIALGVTLPAVSYQRDEFGASQVITARNPRMNEYSGIFIAAVLGRYVTRFTYDDKPGISKYENLVIHLPALEDGTPDWHLMGAFMRKIFDSTTAKLYALKGISTSHTAVDVTAWKAFKLDELFDIKKGTRLTRANMKIGDIPFIGAANINNGITSYIANNEHLHPSGTLTVAYNGNGGTGKTFYQNESFWASDDVHILYPRFVMTRNIALFIATAIERVGRDKYGFADKWKLEYMRNDEIKLPVSADGTVDWAYMDNYMGHIIQGALTDIKALNDIL</sequence>
<keyword evidence="3" id="KW-0238">DNA-binding</keyword>
<dbReference type="Gene3D" id="3.90.220.20">
    <property type="entry name" value="DNA methylase specificity domains"/>
    <property type="match status" value="1"/>
</dbReference>
<reference evidence="5 6" key="1">
    <citation type="submission" date="2019-07" db="EMBL/GenBank/DDBJ databases">
        <authorList>
            <person name="Hibberd C M."/>
            <person name="Gehrig L. J."/>
            <person name="Chang H.-W."/>
            <person name="Venkatesh S."/>
        </authorList>
    </citation>
    <scope>NUCLEOTIDE SEQUENCE [LARGE SCALE GENOMIC DNA]</scope>
    <source>
        <strain evidence="5">Bifidobacterium_longum_subsp_infantis_JG_Bg463</strain>
    </source>
</reference>
<feature type="domain" description="Type I restriction modification DNA specificity" evidence="4">
    <location>
        <begin position="185"/>
        <end position="338"/>
    </location>
</feature>
<proteinExistence type="inferred from homology"/>
<organism evidence="5 6">
    <name type="scientific">Bifidobacterium longum subsp. infantis</name>
    <dbReference type="NCBI Taxonomy" id="1682"/>
    <lineage>
        <taxon>Bacteria</taxon>
        <taxon>Bacillati</taxon>
        <taxon>Actinomycetota</taxon>
        <taxon>Actinomycetes</taxon>
        <taxon>Bifidobacteriales</taxon>
        <taxon>Bifidobacteriaceae</taxon>
        <taxon>Bifidobacterium</taxon>
    </lineage>
</organism>
<evidence type="ECO:0000256" key="2">
    <source>
        <dbReference type="ARBA" id="ARBA00022747"/>
    </source>
</evidence>
<dbReference type="AlphaFoldDB" id="A0A564VSE4"/>
<evidence type="ECO:0000259" key="4">
    <source>
        <dbReference type="Pfam" id="PF01420"/>
    </source>
</evidence>
<comment type="similarity">
    <text evidence="1">Belongs to the type-I restriction system S methylase family.</text>
</comment>
<keyword evidence="5" id="KW-0378">Hydrolase</keyword>
<keyword evidence="2" id="KW-0680">Restriction system</keyword>
<dbReference type="GO" id="GO:0016787">
    <property type="term" value="F:hydrolase activity"/>
    <property type="evidence" value="ECO:0007669"/>
    <property type="project" value="UniProtKB-KW"/>
</dbReference>
<evidence type="ECO:0000256" key="3">
    <source>
        <dbReference type="ARBA" id="ARBA00023125"/>
    </source>
</evidence>
<gene>
    <name evidence="5" type="primary">bcgIB</name>
    <name evidence="5" type="ORF">BLJG463_01637</name>
</gene>